<name>A0A0M4DGZ1_STRPR</name>
<dbReference type="PROSITE" id="PS51186">
    <property type="entry name" value="GNAT"/>
    <property type="match status" value="2"/>
</dbReference>
<dbReference type="EMBL" id="CP011340">
    <property type="protein sequence ID" value="ALC24326.1"/>
    <property type="molecule type" value="Genomic_DNA"/>
</dbReference>
<dbReference type="InterPro" id="IPR000182">
    <property type="entry name" value="GNAT_dom"/>
</dbReference>
<dbReference type="KEGG" id="spri:SPRI_6020"/>
<dbReference type="AlphaFoldDB" id="A0A0M4DGZ1"/>
<dbReference type="Proteomes" id="UP000060513">
    <property type="component" value="Chromosome"/>
</dbReference>
<proteinExistence type="predicted"/>
<dbReference type="RefSeq" id="WP_053557509.1">
    <property type="nucleotide sequence ID" value="NZ_CP011340.1"/>
</dbReference>
<dbReference type="OrthoDB" id="3381976at2"/>
<keyword evidence="1 3" id="KW-0808">Transferase</keyword>
<dbReference type="PANTHER" id="PTHR43877">
    <property type="entry name" value="AMINOALKYLPHOSPHONATE N-ACETYLTRANSFERASE-RELATED-RELATED"/>
    <property type="match status" value="1"/>
</dbReference>
<evidence type="ECO:0000313" key="3">
    <source>
        <dbReference type="EMBL" id="ALC24326.1"/>
    </source>
</evidence>
<dbReference type="GeneID" id="97232932"/>
<accession>A0A0M4DGZ1</accession>
<dbReference type="PATRIC" id="fig|38300.4.peg.6300"/>
<organism evidence="3">
    <name type="scientific">Streptomyces pristinaespiralis</name>
    <dbReference type="NCBI Taxonomy" id="38300"/>
    <lineage>
        <taxon>Bacteria</taxon>
        <taxon>Bacillati</taxon>
        <taxon>Actinomycetota</taxon>
        <taxon>Actinomycetes</taxon>
        <taxon>Kitasatosporales</taxon>
        <taxon>Streptomycetaceae</taxon>
        <taxon>Streptomyces</taxon>
    </lineage>
</organism>
<gene>
    <name evidence="3" type="ORF">SPRI_6020</name>
</gene>
<dbReference type="GO" id="GO:0016747">
    <property type="term" value="F:acyltransferase activity, transferring groups other than amino-acyl groups"/>
    <property type="evidence" value="ECO:0007669"/>
    <property type="project" value="InterPro"/>
</dbReference>
<protein>
    <submittedName>
        <fullName evidence="3">Acetyltransferase</fullName>
    </submittedName>
</protein>
<reference evidence="3 4" key="1">
    <citation type="submission" date="2015-08" db="EMBL/GenBank/DDBJ databases">
        <title>Genome sequence of the pristinamycin over-producing bacterium Streptomyces pristinaespiralis HCCB10218.</title>
        <authorList>
            <person name="Tian J."/>
            <person name="Yang J."/>
            <person name="Li L."/>
            <person name="Ruan L."/>
            <person name="Wei W."/>
            <person name="Zheng G."/>
            <person name="Wei Z."/>
            <person name="Yang S."/>
            <person name="Ge M."/>
            <person name="Jiang W."/>
            <person name="Lu Y."/>
        </authorList>
    </citation>
    <scope>NUCLEOTIDE SEQUENCE [LARGE SCALE GENOMIC DNA]</scope>
    <source>
        <strain evidence="3 4">HCCB 10218</strain>
    </source>
</reference>
<dbReference type="STRING" id="38300.SPRI_6020"/>
<dbReference type="InterPro" id="IPR050832">
    <property type="entry name" value="Bact_Acetyltransf"/>
</dbReference>
<evidence type="ECO:0000313" key="4">
    <source>
        <dbReference type="Proteomes" id="UP000060513"/>
    </source>
</evidence>
<dbReference type="InterPro" id="IPR016181">
    <property type="entry name" value="Acyl_CoA_acyltransferase"/>
</dbReference>
<evidence type="ECO:0000256" key="2">
    <source>
        <dbReference type="ARBA" id="ARBA00023315"/>
    </source>
</evidence>
<dbReference type="SUPFAM" id="SSF55729">
    <property type="entry name" value="Acyl-CoA N-acyltransferases (Nat)"/>
    <property type="match status" value="2"/>
</dbReference>
<keyword evidence="2" id="KW-0012">Acyltransferase</keyword>
<dbReference type="Gene3D" id="3.40.630.30">
    <property type="match status" value="2"/>
</dbReference>
<dbReference type="CDD" id="cd04301">
    <property type="entry name" value="NAT_SF"/>
    <property type="match status" value="1"/>
</dbReference>
<sequence>MTTTLRPTGPIQYDADGAASRGYDVCVNGRPVGTVELGMDTGGGRPVGSVRSLHIDEADRRRGRGTVAALAAEEVLRGWDCTEVRAAVPADAGPALRLVGALGYTERGRNMIKEVPGPPPALPEGVEGRPLDEDEFGRWLSHAVRHFAQDWISRGVPEDEALARSEAVHARLLPEGRATPGAHVHHLLADGTAVGHVWVSECEVRPGVDGAYVFDVEVAEAYRGRGYGRALMLLAERTAAEAGRPLIALHVFEGNRPALALYESLGYRTTHRNFVKRLL</sequence>
<dbReference type="Pfam" id="PF00583">
    <property type="entry name" value="Acetyltransf_1"/>
    <property type="match status" value="2"/>
</dbReference>
<evidence type="ECO:0000256" key="1">
    <source>
        <dbReference type="ARBA" id="ARBA00022679"/>
    </source>
</evidence>